<dbReference type="Proteomes" id="UP000324222">
    <property type="component" value="Unassembled WGS sequence"/>
</dbReference>
<sequence length="201" mass="22145">MYRHYHYTYLEDEPRSEEDVEHGEPEEGREGREESAAKVKIVAAWSIQGREGEAGEHNTGPKKSLHDLWGNNGMLSGETVTSLSIYILCGVDNHGQVKQRAKVAASEESKGAKKGDTLQLVLAIIGSHHEPQEGAKRTQSRQQPSPYQCTVHVGIPASCRSNGGQSEGGVHILKVLPHWWLPVSYVELIFSLQIITGITKV</sequence>
<comment type="caution">
    <text evidence="2">The sequence shown here is derived from an EMBL/GenBank/DDBJ whole genome shotgun (WGS) entry which is preliminary data.</text>
</comment>
<evidence type="ECO:0000256" key="1">
    <source>
        <dbReference type="SAM" id="MobiDB-lite"/>
    </source>
</evidence>
<feature type="region of interest" description="Disordered" evidence="1">
    <location>
        <begin position="1"/>
        <end position="37"/>
    </location>
</feature>
<evidence type="ECO:0000313" key="2">
    <source>
        <dbReference type="EMBL" id="MPC10214.1"/>
    </source>
</evidence>
<evidence type="ECO:0000313" key="3">
    <source>
        <dbReference type="Proteomes" id="UP000324222"/>
    </source>
</evidence>
<dbReference type="AlphaFoldDB" id="A0A5B7CNK8"/>
<gene>
    <name evidence="2" type="ORF">E2C01_002847</name>
</gene>
<protein>
    <submittedName>
        <fullName evidence="2">Uncharacterized protein</fullName>
    </submittedName>
</protein>
<organism evidence="2 3">
    <name type="scientific">Portunus trituberculatus</name>
    <name type="common">Swimming crab</name>
    <name type="synonym">Neptunus trituberculatus</name>
    <dbReference type="NCBI Taxonomy" id="210409"/>
    <lineage>
        <taxon>Eukaryota</taxon>
        <taxon>Metazoa</taxon>
        <taxon>Ecdysozoa</taxon>
        <taxon>Arthropoda</taxon>
        <taxon>Crustacea</taxon>
        <taxon>Multicrustacea</taxon>
        <taxon>Malacostraca</taxon>
        <taxon>Eumalacostraca</taxon>
        <taxon>Eucarida</taxon>
        <taxon>Decapoda</taxon>
        <taxon>Pleocyemata</taxon>
        <taxon>Brachyura</taxon>
        <taxon>Eubrachyura</taxon>
        <taxon>Portunoidea</taxon>
        <taxon>Portunidae</taxon>
        <taxon>Portuninae</taxon>
        <taxon>Portunus</taxon>
    </lineage>
</organism>
<proteinExistence type="predicted"/>
<accession>A0A5B7CNK8</accession>
<name>A0A5B7CNK8_PORTR</name>
<feature type="compositionally biased region" description="Acidic residues" evidence="1">
    <location>
        <begin position="10"/>
        <end position="21"/>
    </location>
</feature>
<feature type="compositionally biased region" description="Basic and acidic residues" evidence="1">
    <location>
        <begin position="22"/>
        <end position="37"/>
    </location>
</feature>
<reference evidence="2 3" key="1">
    <citation type="submission" date="2019-05" db="EMBL/GenBank/DDBJ databases">
        <title>Another draft genome of Portunus trituberculatus and its Hox gene families provides insights of decapod evolution.</title>
        <authorList>
            <person name="Jeong J.-H."/>
            <person name="Song I."/>
            <person name="Kim S."/>
            <person name="Choi T."/>
            <person name="Kim D."/>
            <person name="Ryu S."/>
            <person name="Kim W."/>
        </authorList>
    </citation>
    <scope>NUCLEOTIDE SEQUENCE [LARGE SCALE GENOMIC DNA]</scope>
    <source>
        <tissue evidence="2">Muscle</tissue>
    </source>
</reference>
<dbReference type="EMBL" id="VSRR010000106">
    <property type="protein sequence ID" value="MPC10214.1"/>
    <property type="molecule type" value="Genomic_DNA"/>
</dbReference>
<keyword evidence="3" id="KW-1185">Reference proteome</keyword>